<evidence type="ECO:0000256" key="1">
    <source>
        <dbReference type="ARBA" id="ARBA00010613"/>
    </source>
</evidence>
<protein>
    <submittedName>
        <fullName evidence="3">Carbon-nitrogen family hydrolase</fullName>
    </submittedName>
</protein>
<dbReference type="Proteomes" id="UP000233343">
    <property type="component" value="Unassembled WGS sequence"/>
</dbReference>
<dbReference type="InterPro" id="IPR003010">
    <property type="entry name" value="C-N_Hydrolase"/>
</dbReference>
<dbReference type="InterPro" id="IPR036526">
    <property type="entry name" value="C-N_Hydrolase_sf"/>
</dbReference>
<dbReference type="InterPro" id="IPR001110">
    <property type="entry name" value="UPF0012_CS"/>
</dbReference>
<dbReference type="Gene3D" id="3.60.110.10">
    <property type="entry name" value="Carbon-nitrogen hydrolase"/>
    <property type="match status" value="1"/>
</dbReference>
<dbReference type="EMBL" id="PISD01000084">
    <property type="protein sequence ID" value="PKG25946.1"/>
    <property type="molecule type" value="Genomic_DNA"/>
</dbReference>
<comment type="similarity">
    <text evidence="1">Belongs to the carbon-nitrogen hydrolase superfamily. NIT1/NIT2 family.</text>
</comment>
<dbReference type="CDD" id="cd07583">
    <property type="entry name" value="nitrilase_5"/>
    <property type="match status" value="1"/>
</dbReference>
<reference evidence="3 4" key="1">
    <citation type="journal article" date="2010" name="Int. J. Syst. Evol. Microbiol.">
        <title>Bacillus horneckiae sp. nov., isolated from a spacecraft-assembly clean room.</title>
        <authorList>
            <person name="Vaishampayan P."/>
            <person name="Probst A."/>
            <person name="Krishnamurthi S."/>
            <person name="Ghosh S."/>
            <person name="Osman S."/>
            <person name="McDowall A."/>
            <person name="Ruckmani A."/>
            <person name="Mayilraj S."/>
            <person name="Venkateswaran K."/>
        </authorList>
    </citation>
    <scope>NUCLEOTIDE SEQUENCE [LARGE SCALE GENOMIC DNA]</scope>
    <source>
        <strain evidence="4">1PO1SC</strain>
    </source>
</reference>
<dbReference type="GO" id="GO:0050152">
    <property type="term" value="F:omega-amidase activity"/>
    <property type="evidence" value="ECO:0007669"/>
    <property type="project" value="TreeGrafter"/>
</dbReference>
<dbReference type="AlphaFoldDB" id="A0A2N0Z8V5"/>
<dbReference type="GO" id="GO:0106008">
    <property type="term" value="F:2-oxoglutaramate amidase activity"/>
    <property type="evidence" value="ECO:0007669"/>
    <property type="project" value="TreeGrafter"/>
</dbReference>
<feature type="domain" description="CN hydrolase" evidence="2">
    <location>
        <begin position="3"/>
        <end position="246"/>
    </location>
</feature>
<gene>
    <name evidence="3" type="ORF">CWS20_26590</name>
</gene>
<dbReference type="RefSeq" id="WP_066196702.1">
    <property type="nucleotide sequence ID" value="NZ_JARMMB010000049.1"/>
</dbReference>
<sequence length="262" mass="29670">MKMKIACLQMDISFGKPSENYKAVEDFIHEVCQSEAKPDIIVLPEMWTTGYDLTNLNHSADHEGIETVEFLKQLALKYHVHIVGGSVATKANEQLLNTMISVDKKGTHVQNYSKLHLFKLMDEHKYLAAGSEKGNFILDGEKLAGVICYDIRFPEWIRAHVLEGAKAVFVVAEWPSPRLDHWRTLLQARAIENQCFIIACNRVGSDPNNDFAGHSMIIDPWGKILAEGGDRKESVEAVIDLSEVDKVREIIPIFSDRKPEYY</sequence>
<evidence type="ECO:0000313" key="3">
    <source>
        <dbReference type="EMBL" id="PKG25946.1"/>
    </source>
</evidence>
<comment type="caution">
    <text evidence="3">The sequence shown here is derived from an EMBL/GenBank/DDBJ whole genome shotgun (WGS) entry which is preliminary data.</text>
</comment>
<accession>A0A2N0Z8V5</accession>
<name>A0A2N0Z8V5_9BACI</name>
<proteinExistence type="inferred from homology"/>
<dbReference type="InterPro" id="IPR052737">
    <property type="entry name" value="Omega-amidase_YafV"/>
</dbReference>
<keyword evidence="3" id="KW-0378">Hydrolase</keyword>
<dbReference type="Pfam" id="PF00795">
    <property type="entry name" value="CN_hydrolase"/>
    <property type="match status" value="1"/>
</dbReference>
<organism evidence="3 4">
    <name type="scientific">Cytobacillus horneckiae</name>
    <dbReference type="NCBI Taxonomy" id="549687"/>
    <lineage>
        <taxon>Bacteria</taxon>
        <taxon>Bacillati</taxon>
        <taxon>Bacillota</taxon>
        <taxon>Bacilli</taxon>
        <taxon>Bacillales</taxon>
        <taxon>Bacillaceae</taxon>
        <taxon>Cytobacillus</taxon>
    </lineage>
</organism>
<keyword evidence="4" id="KW-1185">Reference proteome</keyword>
<evidence type="ECO:0000313" key="4">
    <source>
        <dbReference type="Proteomes" id="UP000233343"/>
    </source>
</evidence>
<dbReference type="PROSITE" id="PS01227">
    <property type="entry name" value="UPF0012"/>
    <property type="match status" value="1"/>
</dbReference>
<dbReference type="PROSITE" id="PS50263">
    <property type="entry name" value="CN_HYDROLASE"/>
    <property type="match status" value="1"/>
</dbReference>
<dbReference type="PANTHER" id="PTHR47799">
    <property type="entry name" value="OMEGA-AMIDASE YAFV"/>
    <property type="match status" value="1"/>
</dbReference>
<evidence type="ECO:0000259" key="2">
    <source>
        <dbReference type="PROSITE" id="PS50263"/>
    </source>
</evidence>
<dbReference type="SUPFAM" id="SSF56317">
    <property type="entry name" value="Carbon-nitrogen hydrolase"/>
    <property type="match status" value="1"/>
</dbReference>
<dbReference type="PANTHER" id="PTHR47799:SF1">
    <property type="entry name" value="OMEGA-AMIDASE YAFV"/>
    <property type="match status" value="1"/>
</dbReference>